<feature type="signal peptide" evidence="1">
    <location>
        <begin position="1"/>
        <end position="15"/>
    </location>
</feature>
<keyword evidence="3" id="KW-1185">Reference proteome</keyword>
<evidence type="ECO:0000313" key="3">
    <source>
        <dbReference type="Proteomes" id="UP000822688"/>
    </source>
</evidence>
<feature type="chain" id="PRO_5035789359" description="Secreted protein" evidence="1">
    <location>
        <begin position="16"/>
        <end position="62"/>
    </location>
</feature>
<dbReference type="EMBL" id="CM026422">
    <property type="protein sequence ID" value="KAG0589130.1"/>
    <property type="molecule type" value="Genomic_DNA"/>
</dbReference>
<accession>A0A8T0IZI3</accession>
<protein>
    <recommendedName>
        <fullName evidence="4">Secreted protein</fullName>
    </recommendedName>
</protein>
<dbReference type="AlphaFoldDB" id="A0A8T0IZI3"/>
<gene>
    <name evidence="2" type="ORF">KC19_2G293100</name>
</gene>
<sequence length="62" mass="7036">MFSSFFICCFSLSRGSSTWYQSEAYQGRHLTVKDRASCVNSVVFTLRSEPTASPSFRTTVRN</sequence>
<organism evidence="2 3">
    <name type="scientific">Ceratodon purpureus</name>
    <name type="common">Fire moss</name>
    <name type="synonym">Dicranum purpureum</name>
    <dbReference type="NCBI Taxonomy" id="3225"/>
    <lineage>
        <taxon>Eukaryota</taxon>
        <taxon>Viridiplantae</taxon>
        <taxon>Streptophyta</taxon>
        <taxon>Embryophyta</taxon>
        <taxon>Bryophyta</taxon>
        <taxon>Bryophytina</taxon>
        <taxon>Bryopsida</taxon>
        <taxon>Dicranidae</taxon>
        <taxon>Pseudoditrichales</taxon>
        <taxon>Ditrichaceae</taxon>
        <taxon>Ceratodon</taxon>
    </lineage>
</organism>
<evidence type="ECO:0008006" key="4">
    <source>
        <dbReference type="Google" id="ProtNLM"/>
    </source>
</evidence>
<proteinExistence type="predicted"/>
<evidence type="ECO:0000313" key="2">
    <source>
        <dbReference type="EMBL" id="KAG0589130.1"/>
    </source>
</evidence>
<keyword evidence="1" id="KW-0732">Signal</keyword>
<comment type="caution">
    <text evidence="2">The sequence shown here is derived from an EMBL/GenBank/DDBJ whole genome shotgun (WGS) entry which is preliminary data.</text>
</comment>
<dbReference type="Proteomes" id="UP000822688">
    <property type="component" value="Chromosome 2"/>
</dbReference>
<evidence type="ECO:0000256" key="1">
    <source>
        <dbReference type="SAM" id="SignalP"/>
    </source>
</evidence>
<name>A0A8T0IZI3_CERPU</name>
<reference evidence="2" key="1">
    <citation type="submission" date="2020-06" db="EMBL/GenBank/DDBJ databases">
        <title>WGS assembly of Ceratodon purpureus strain R40.</title>
        <authorList>
            <person name="Carey S.B."/>
            <person name="Jenkins J."/>
            <person name="Shu S."/>
            <person name="Lovell J.T."/>
            <person name="Sreedasyam A."/>
            <person name="Maumus F."/>
            <person name="Tiley G.P."/>
            <person name="Fernandez-Pozo N."/>
            <person name="Barry K."/>
            <person name="Chen C."/>
            <person name="Wang M."/>
            <person name="Lipzen A."/>
            <person name="Daum C."/>
            <person name="Saski C.A."/>
            <person name="Payton A.C."/>
            <person name="Mcbreen J.C."/>
            <person name="Conrad R.E."/>
            <person name="Kollar L.M."/>
            <person name="Olsson S."/>
            <person name="Huttunen S."/>
            <person name="Landis J.B."/>
            <person name="Wickett N.J."/>
            <person name="Johnson M.G."/>
            <person name="Rensing S.A."/>
            <person name="Grimwood J."/>
            <person name="Schmutz J."/>
            <person name="Mcdaniel S.F."/>
        </authorList>
    </citation>
    <scope>NUCLEOTIDE SEQUENCE</scope>
    <source>
        <strain evidence="2">R40</strain>
    </source>
</reference>